<gene>
    <name evidence="21" type="ORF">BJ508DRAFT_417722</name>
</gene>
<keyword evidence="8 19" id="KW-0812">Transmembrane</keyword>
<dbReference type="GO" id="GO:0000139">
    <property type="term" value="C:Golgi membrane"/>
    <property type="evidence" value="ECO:0007669"/>
    <property type="project" value="UniProtKB-SubCell"/>
</dbReference>
<dbReference type="OrthoDB" id="2020634at2759"/>
<dbReference type="AlphaFoldDB" id="A0A3N4HRY8"/>
<evidence type="ECO:0000256" key="18">
    <source>
        <dbReference type="ARBA" id="ARBA00024631"/>
    </source>
</evidence>
<evidence type="ECO:0000256" key="15">
    <source>
        <dbReference type="ARBA" id="ARBA00024479"/>
    </source>
</evidence>
<feature type="region of interest" description="Disordered" evidence="20">
    <location>
        <begin position="803"/>
        <end position="847"/>
    </location>
</feature>
<dbReference type="PANTHER" id="PTHR13038:SF10">
    <property type="entry name" value="AUTOPHAGY-RELATED PROTEIN 9"/>
    <property type="match status" value="1"/>
</dbReference>
<dbReference type="GO" id="GO:0034045">
    <property type="term" value="C:phagophore assembly site membrane"/>
    <property type="evidence" value="ECO:0007669"/>
    <property type="project" value="UniProtKB-SubCell"/>
</dbReference>
<evidence type="ECO:0000256" key="11">
    <source>
        <dbReference type="ARBA" id="ARBA00023034"/>
    </source>
</evidence>
<dbReference type="Pfam" id="PF04109">
    <property type="entry name" value="ATG9"/>
    <property type="match status" value="1"/>
</dbReference>
<dbReference type="GO" id="GO:0006869">
    <property type="term" value="P:lipid transport"/>
    <property type="evidence" value="ECO:0007669"/>
    <property type="project" value="UniProtKB-KW"/>
</dbReference>
<comment type="catalytic activity">
    <reaction evidence="15">
        <text>a 1,2-diacyl-sn-glycero-3-phospho-L-serine(in) = a 1,2-diacyl-sn-glycero-3-phospho-L-serine(out)</text>
        <dbReference type="Rhea" id="RHEA:38663"/>
        <dbReference type="ChEBI" id="CHEBI:57262"/>
    </reaction>
</comment>
<feature type="compositionally biased region" description="Polar residues" evidence="20">
    <location>
        <begin position="821"/>
        <end position="830"/>
    </location>
</feature>
<evidence type="ECO:0000313" key="21">
    <source>
        <dbReference type="EMBL" id="RPA76067.1"/>
    </source>
</evidence>
<feature type="transmembrane region" description="Helical" evidence="19">
    <location>
        <begin position="457"/>
        <end position="481"/>
    </location>
</feature>
<comment type="catalytic activity">
    <reaction evidence="18">
        <text>a 1,2-diacyl-sn-glycero-3-phosphocholine(in) = a 1,2-diacyl-sn-glycero-3-phosphocholine(out)</text>
        <dbReference type="Rhea" id="RHEA:38571"/>
        <dbReference type="ChEBI" id="CHEBI:57643"/>
    </reaction>
</comment>
<feature type="transmembrane region" description="Helical" evidence="19">
    <location>
        <begin position="546"/>
        <end position="564"/>
    </location>
</feature>
<evidence type="ECO:0000256" key="4">
    <source>
        <dbReference type="ARBA" id="ARBA00004653"/>
    </source>
</evidence>
<keyword evidence="12 19" id="KW-0445">Lipid transport</keyword>
<evidence type="ECO:0000256" key="3">
    <source>
        <dbReference type="ARBA" id="ARBA00004511"/>
    </source>
</evidence>
<dbReference type="InterPro" id="IPR007241">
    <property type="entry name" value="Autophagy-rel_prot_9"/>
</dbReference>
<sequence>MPSTILRRVFGENSVFGERSIYDDIEDHDADEEAFLRDLEDQAGMISGDYNDNFGTEPTDPSPYGAYRDDPTTNTAPAQHAGIQFLDRTGSGGRAPALMNSTYQSYLQENRRPNQNRGMGQSRANNFFGANKTTSIEADEVPQSLLMEGGAGATDGYTRDRYNATKAGVYDSRQPSQIPTTYAEGVGRVRTEEEERRARLGLIDPKERALWKWANVTNLDNFLLEIYNYWHDNGIYSIVLGRLLNLFTLGFTFFLTTSLMICVDYKQLQHARKLEEVVIPHCMSRMSYKMTTIYTIFSCFWVFKLLQLCVDLIKMWELHNFFKYLLDLSEDDLQSVTWQKVVERLMALRDENPHTSSALKRKHSKTQSKQRMDAHDIANRLMRKDNYMIALFNKDILNLTIPFPFFRNQGSILTRTLEWNLWLCVTDYVFSPSGQLRAAFLKESERKKLSEGLRRRFVITGAINLILSPIIATFAIVLYFLRYFNEFKVNPGTLGHRQYTPLAEWKFREFNELPHLFTRRMWTSYPYASRYVDQFPKEKTVQLAKFATFITGSLLAVLIIPSFIDSEFFSFELADRTVLFYIGILSAAFAVFRGMIPEDHLLYDPETAIRMVIQYTHYMPKSWANQLHSETVKKDFMRLYELKVMIFLQEVLSIIFTPFVLWFSLPSSCDRIVDFFREYTVHVDGMGYVCSHAVFDFQKNQSQVVAAEGEQYNATDKMMASVMGFIDNYGPKRASNSNKHAPYIPPAISDGMYDEMRPRSRGTATGIERGTGGTLVNRAGRNQGMTNSILLDSHHMPAPSKLKHAKFSSLNEEDEEAENGGTYQPYSGASQAKGKGRADSDGSMSPETREVFDSALDESFMSTGLAQTVGPGMEEGVREDGVLGLLYQFQKAQGGQTVPM</sequence>
<evidence type="ECO:0000256" key="6">
    <source>
        <dbReference type="ARBA" id="ARBA00018074"/>
    </source>
</evidence>
<keyword evidence="22" id="KW-1185">Reference proteome</keyword>
<comment type="catalytic activity">
    <reaction evidence="17">
        <text>a 1,2-diacyl-sn-glycero-3-phospho-(1D-myo-inositol-3-phosphate)(in) = a 1,2-diacyl-sn-glycero-3-phospho-(1D-myo-inositol-3-phosphate)(out)</text>
        <dbReference type="Rhea" id="RHEA:67920"/>
        <dbReference type="ChEBI" id="CHEBI:58088"/>
    </reaction>
</comment>
<evidence type="ECO:0000256" key="17">
    <source>
        <dbReference type="ARBA" id="ARBA00024621"/>
    </source>
</evidence>
<evidence type="ECO:0000256" key="13">
    <source>
        <dbReference type="ARBA" id="ARBA00023136"/>
    </source>
</evidence>
<evidence type="ECO:0000256" key="1">
    <source>
        <dbReference type="ARBA" id="ARBA00004439"/>
    </source>
</evidence>
<evidence type="ECO:0000256" key="7">
    <source>
        <dbReference type="ARBA" id="ARBA00022448"/>
    </source>
</evidence>
<reference evidence="21 22" key="1">
    <citation type="journal article" date="2018" name="Nat. Ecol. Evol.">
        <title>Pezizomycetes genomes reveal the molecular basis of ectomycorrhizal truffle lifestyle.</title>
        <authorList>
            <person name="Murat C."/>
            <person name="Payen T."/>
            <person name="Noel B."/>
            <person name="Kuo A."/>
            <person name="Morin E."/>
            <person name="Chen J."/>
            <person name="Kohler A."/>
            <person name="Krizsan K."/>
            <person name="Balestrini R."/>
            <person name="Da Silva C."/>
            <person name="Montanini B."/>
            <person name="Hainaut M."/>
            <person name="Levati E."/>
            <person name="Barry K.W."/>
            <person name="Belfiori B."/>
            <person name="Cichocki N."/>
            <person name="Clum A."/>
            <person name="Dockter R.B."/>
            <person name="Fauchery L."/>
            <person name="Guy J."/>
            <person name="Iotti M."/>
            <person name="Le Tacon F."/>
            <person name="Lindquist E.A."/>
            <person name="Lipzen A."/>
            <person name="Malagnac F."/>
            <person name="Mello A."/>
            <person name="Molinier V."/>
            <person name="Miyauchi S."/>
            <person name="Poulain J."/>
            <person name="Riccioni C."/>
            <person name="Rubini A."/>
            <person name="Sitrit Y."/>
            <person name="Splivallo R."/>
            <person name="Traeger S."/>
            <person name="Wang M."/>
            <person name="Zifcakova L."/>
            <person name="Wipf D."/>
            <person name="Zambonelli A."/>
            <person name="Paolocci F."/>
            <person name="Nowrousian M."/>
            <person name="Ottonello S."/>
            <person name="Baldrian P."/>
            <person name="Spatafora J.W."/>
            <person name="Henrissat B."/>
            <person name="Nagy L.G."/>
            <person name="Aury J.M."/>
            <person name="Wincker P."/>
            <person name="Grigoriev I.V."/>
            <person name="Bonfante P."/>
            <person name="Martin F.M."/>
        </authorList>
    </citation>
    <scope>NUCLEOTIDE SEQUENCE [LARGE SCALE GENOMIC DNA]</scope>
    <source>
        <strain evidence="21 22">RN42</strain>
    </source>
</reference>
<evidence type="ECO:0000256" key="9">
    <source>
        <dbReference type="ARBA" id="ARBA00022989"/>
    </source>
</evidence>
<dbReference type="GO" id="GO:0034727">
    <property type="term" value="P:piecemeal microautophagy of the nucleus"/>
    <property type="evidence" value="ECO:0007669"/>
    <property type="project" value="TreeGrafter"/>
</dbReference>
<dbReference type="Proteomes" id="UP000275078">
    <property type="component" value="Unassembled WGS sequence"/>
</dbReference>
<dbReference type="GO" id="GO:0005789">
    <property type="term" value="C:endoplasmic reticulum membrane"/>
    <property type="evidence" value="ECO:0007669"/>
    <property type="project" value="UniProtKB-SubCell"/>
</dbReference>
<keyword evidence="9 19" id="KW-1133">Transmembrane helix</keyword>
<proteinExistence type="inferred from homology"/>
<keyword evidence="14" id="KW-0968">Cytoplasmic vesicle</keyword>
<keyword evidence="11" id="KW-0333">Golgi apparatus</keyword>
<evidence type="ECO:0000256" key="2">
    <source>
        <dbReference type="ARBA" id="ARBA00004477"/>
    </source>
</evidence>
<keyword evidence="13 19" id="KW-0472">Membrane</keyword>
<feature type="transmembrane region" description="Helical" evidence="19">
    <location>
        <begin position="243"/>
        <end position="263"/>
    </location>
</feature>
<comment type="function">
    <text evidence="19">Phospholipid scramblase involved in autophagy. Cycles between the preautophagosomal structure/phagophore assembly site (PAS) and the cytoplasmic vesicle pool and supplies membrane for the growing autophagosome. Lipid scramblase activity plays a key role in preautophagosomal structure/phagophore assembly by distributing the phospholipids that arrive through ATG2 from the cytoplasmic to the luminal leaflet of the bilayer, thereby driving autophagosomal membrane expansion.</text>
</comment>
<dbReference type="GO" id="GO:0005776">
    <property type="term" value="C:autophagosome"/>
    <property type="evidence" value="ECO:0007669"/>
    <property type="project" value="TreeGrafter"/>
</dbReference>
<evidence type="ECO:0000256" key="10">
    <source>
        <dbReference type="ARBA" id="ARBA00023006"/>
    </source>
</evidence>
<evidence type="ECO:0000256" key="8">
    <source>
        <dbReference type="ARBA" id="ARBA00022692"/>
    </source>
</evidence>
<dbReference type="GO" id="GO:0061709">
    <property type="term" value="P:reticulophagy"/>
    <property type="evidence" value="ECO:0007669"/>
    <property type="project" value="TreeGrafter"/>
</dbReference>
<dbReference type="STRING" id="1160509.A0A3N4HRY8"/>
<feature type="transmembrane region" description="Helical" evidence="19">
    <location>
        <begin position="644"/>
        <end position="665"/>
    </location>
</feature>
<protein>
    <recommendedName>
        <fullName evidence="6 19">Autophagy-related protein 9</fullName>
    </recommendedName>
</protein>
<evidence type="ECO:0000256" key="5">
    <source>
        <dbReference type="ARBA" id="ARBA00006185"/>
    </source>
</evidence>
<evidence type="ECO:0000313" key="22">
    <source>
        <dbReference type="Proteomes" id="UP000275078"/>
    </source>
</evidence>
<accession>A0A3N4HRY8</accession>
<dbReference type="GO" id="GO:0034497">
    <property type="term" value="P:protein localization to phagophore assembly site"/>
    <property type="evidence" value="ECO:0007669"/>
    <property type="project" value="TreeGrafter"/>
</dbReference>
<dbReference type="GO" id="GO:0000422">
    <property type="term" value="P:autophagy of mitochondrion"/>
    <property type="evidence" value="ECO:0007669"/>
    <property type="project" value="TreeGrafter"/>
</dbReference>
<evidence type="ECO:0000256" key="19">
    <source>
        <dbReference type="RuleBase" id="RU364027"/>
    </source>
</evidence>
<evidence type="ECO:0000256" key="14">
    <source>
        <dbReference type="ARBA" id="ARBA00023329"/>
    </source>
</evidence>
<dbReference type="GO" id="GO:0030659">
    <property type="term" value="C:cytoplasmic vesicle membrane"/>
    <property type="evidence" value="ECO:0007669"/>
    <property type="project" value="UniProtKB-SubCell"/>
</dbReference>
<comment type="catalytic activity">
    <reaction evidence="16">
        <text>a 1,2-diacyl-sn-glycero-3-phosphoethanolamine(in) = a 1,2-diacyl-sn-glycero-3-phosphoethanolamine(out)</text>
        <dbReference type="Rhea" id="RHEA:38895"/>
        <dbReference type="ChEBI" id="CHEBI:64612"/>
    </reaction>
</comment>
<dbReference type="PANTHER" id="PTHR13038">
    <property type="entry name" value="APG9 AUTOPHAGY 9"/>
    <property type="match status" value="1"/>
</dbReference>
<dbReference type="EMBL" id="ML119751">
    <property type="protein sequence ID" value="RPA76067.1"/>
    <property type="molecule type" value="Genomic_DNA"/>
</dbReference>
<evidence type="ECO:0000256" key="12">
    <source>
        <dbReference type="ARBA" id="ARBA00023055"/>
    </source>
</evidence>
<comment type="subcellular location">
    <subcellularLocation>
        <location evidence="1">Cytoplasmic vesicle membrane</location>
        <topology evidence="1">Multi-pass membrane protein</topology>
    </subcellularLocation>
    <subcellularLocation>
        <location evidence="2">Endoplasmic reticulum membrane</location>
        <topology evidence="2">Multi-pass membrane protein</topology>
    </subcellularLocation>
    <subcellularLocation>
        <location evidence="4">Golgi apparatus membrane</location>
        <topology evidence="4">Multi-pass membrane protein</topology>
    </subcellularLocation>
    <subcellularLocation>
        <location evidence="3 19">Preautophagosomal structure membrane</location>
        <topology evidence="3 19">Multi-pass membrane protein</topology>
    </subcellularLocation>
</comment>
<keyword evidence="7 19" id="KW-0813">Transport</keyword>
<comment type="similarity">
    <text evidence="5 19">Belongs to the ATG9 family.</text>
</comment>
<organism evidence="21 22">
    <name type="scientific">Ascobolus immersus RN42</name>
    <dbReference type="NCBI Taxonomy" id="1160509"/>
    <lineage>
        <taxon>Eukaryota</taxon>
        <taxon>Fungi</taxon>
        <taxon>Dikarya</taxon>
        <taxon>Ascomycota</taxon>
        <taxon>Pezizomycotina</taxon>
        <taxon>Pezizomycetes</taxon>
        <taxon>Pezizales</taxon>
        <taxon>Ascobolaceae</taxon>
        <taxon>Ascobolus</taxon>
    </lineage>
</organism>
<evidence type="ECO:0000256" key="20">
    <source>
        <dbReference type="SAM" id="MobiDB-lite"/>
    </source>
</evidence>
<feature type="transmembrane region" description="Helical" evidence="19">
    <location>
        <begin position="576"/>
        <end position="596"/>
    </location>
</feature>
<keyword evidence="10 19" id="KW-0072">Autophagy</keyword>
<evidence type="ECO:0000256" key="16">
    <source>
        <dbReference type="ARBA" id="ARBA00024615"/>
    </source>
</evidence>
<name>A0A3N4HRY8_ASCIM</name>
<feature type="transmembrane region" description="Helical" evidence="19">
    <location>
        <begin position="293"/>
        <end position="316"/>
    </location>
</feature>
<feature type="region of interest" description="Disordered" evidence="20">
    <location>
        <begin position="760"/>
        <end position="780"/>
    </location>
</feature>